<accession>A0A0R2B115</accession>
<dbReference type="EMBL" id="AYZQ01000001">
    <property type="protein sequence ID" value="KRM72757.1"/>
    <property type="molecule type" value="Genomic_DNA"/>
</dbReference>
<dbReference type="Gene3D" id="3.30.1330.30">
    <property type="match status" value="1"/>
</dbReference>
<reference evidence="2 3" key="1">
    <citation type="journal article" date="2015" name="Genome Announc.">
        <title>Expanding the biotechnology potential of lactobacilli through comparative genomics of 213 strains and associated genera.</title>
        <authorList>
            <person name="Sun Z."/>
            <person name="Harris H.M."/>
            <person name="McCann A."/>
            <person name="Guo C."/>
            <person name="Argimon S."/>
            <person name="Zhang W."/>
            <person name="Yang X."/>
            <person name="Jeffery I.B."/>
            <person name="Cooney J.C."/>
            <person name="Kagawa T.F."/>
            <person name="Liu W."/>
            <person name="Song Y."/>
            <person name="Salvetti E."/>
            <person name="Wrobel A."/>
            <person name="Rasinkangas P."/>
            <person name="Parkhill J."/>
            <person name="Rea M.C."/>
            <person name="O'Sullivan O."/>
            <person name="Ritari J."/>
            <person name="Douillard F.P."/>
            <person name="Paul Ross R."/>
            <person name="Yang R."/>
            <person name="Briner A.E."/>
            <person name="Felis G.E."/>
            <person name="de Vos W.M."/>
            <person name="Barrangou R."/>
            <person name="Klaenhammer T.R."/>
            <person name="Caufield P.W."/>
            <person name="Cui Y."/>
            <person name="Zhang H."/>
            <person name="O'Toole P.W."/>
        </authorList>
    </citation>
    <scope>NUCLEOTIDE SEQUENCE [LARGE SCALE GENOMIC DNA]</scope>
    <source>
        <strain evidence="2 3">DSM 23927</strain>
    </source>
</reference>
<dbReference type="RefSeq" id="WP_057893770.1">
    <property type="nucleotide sequence ID" value="NZ_AYZQ01000001.1"/>
</dbReference>
<organism evidence="2 3">
    <name type="scientific">Lacticaseibacillus brantae DSM 23927</name>
    <dbReference type="NCBI Taxonomy" id="1423727"/>
    <lineage>
        <taxon>Bacteria</taxon>
        <taxon>Bacillati</taxon>
        <taxon>Bacillota</taxon>
        <taxon>Bacilli</taxon>
        <taxon>Lactobacillales</taxon>
        <taxon>Lactobacillaceae</taxon>
        <taxon>Lacticaseibacillus</taxon>
    </lineage>
</organism>
<evidence type="ECO:0000313" key="2">
    <source>
        <dbReference type="EMBL" id="KRM72757.1"/>
    </source>
</evidence>
<dbReference type="InterPro" id="IPR004038">
    <property type="entry name" value="Ribosomal_eL8/eL30/eS12/Gad45"/>
</dbReference>
<sequence>MTPFLNLLGMAKRAGKLETGEGFVVNAIAKQTAKLVIVASDTSENTKKKMTDKSSFYSVPMRMPATSTELSDAIGTKRSLIAVTDAGFAKAMLKLLT</sequence>
<protein>
    <recommendedName>
        <fullName evidence="1">Ribosomal protein eL8/eL30/eS12/Gadd45 domain-containing protein</fullName>
    </recommendedName>
</protein>
<dbReference type="InterPro" id="IPR029064">
    <property type="entry name" value="Ribosomal_eL30-like_sf"/>
</dbReference>
<comment type="caution">
    <text evidence="2">The sequence shown here is derived from an EMBL/GenBank/DDBJ whole genome shotgun (WGS) entry which is preliminary data.</text>
</comment>
<dbReference type="AlphaFoldDB" id="A0A0R2B115"/>
<proteinExistence type="predicted"/>
<gene>
    <name evidence="2" type="ORF">FC34_GL000467</name>
</gene>
<dbReference type="STRING" id="1423727.FC34_GL000467"/>
<dbReference type="Pfam" id="PF01248">
    <property type="entry name" value="Ribosomal_L7Ae"/>
    <property type="match status" value="1"/>
</dbReference>
<evidence type="ECO:0000313" key="3">
    <source>
        <dbReference type="Proteomes" id="UP000051672"/>
    </source>
</evidence>
<evidence type="ECO:0000259" key="1">
    <source>
        <dbReference type="Pfam" id="PF01248"/>
    </source>
</evidence>
<name>A0A0R2B115_9LACO</name>
<feature type="domain" description="Ribosomal protein eL8/eL30/eS12/Gadd45" evidence="1">
    <location>
        <begin position="7"/>
        <end position="91"/>
    </location>
</feature>
<keyword evidence="3" id="KW-1185">Reference proteome</keyword>
<dbReference type="Proteomes" id="UP000051672">
    <property type="component" value="Unassembled WGS sequence"/>
</dbReference>
<dbReference type="SUPFAM" id="SSF55315">
    <property type="entry name" value="L30e-like"/>
    <property type="match status" value="1"/>
</dbReference>
<dbReference type="PATRIC" id="fig|1423727.3.peg.469"/>
<dbReference type="OrthoDB" id="9794863at2"/>